<dbReference type="Pfam" id="PF09425">
    <property type="entry name" value="Jas_motif"/>
    <property type="match status" value="1"/>
</dbReference>
<comment type="similarity">
    <text evidence="1 2">Belongs to the TIFY/JAZ family.</text>
</comment>
<dbReference type="SMR" id="A0A498J4U1"/>
<dbReference type="PANTHER" id="PTHR33077:SF52">
    <property type="entry name" value="PROTEIN TIFY 11D"/>
    <property type="match status" value="1"/>
</dbReference>
<dbReference type="PROSITE" id="PS51320">
    <property type="entry name" value="TIFY"/>
    <property type="match status" value="1"/>
</dbReference>
<feature type="compositionally biased region" description="Polar residues" evidence="3">
    <location>
        <begin position="172"/>
        <end position="182"/>
    </location>
</feature>
<dbReference type="GO" id="GO:0031347">
    <property type="term" value="P:regulation of defense response"/>
    <property type="evidence" value="ECO:0007669"/>
    <property type="project" value="UniProtKB-UniRule"/>
</dbReference>
<evidence type="ECO:0000313" key="5">
    <source>
        <dbReference type="EMBL" id="RXH88883.1"/>
    </source>
</evidence>
<evidence type="ECO:0000259" key="4">
    <source>
        <dbReference type="PROSITE" id="PS51320"/>
    </source>
</evidence>
<sequence length="204" mass="22102">MAAEKLNFAQTCNLLSQFLKEKRTLQVIPPTTMNLLTTMEAAASNPVDQTAQTPSSKPSIDLLPQFTKYPEAALGDQQPGSAAQMTIFYGGQVLVFNDLQAEKAKEIMGLATTGSSKISAGFVKKLGSENQSNVVAENKSQEIKVPTQARRASLHKFLAKRKERVTAVAPYQLNNQRASSPAKSDEQTSSRAEGQSSKQLELSL</sequence>
<keyword evidence="2" id="KW-1184">Jasmonic acid signaling pathway</keyword>
<keyword evidence="6" id="KW-1185">Reference proteome</keyword>
<name>A0A498J4U1_MALDO</name>
<dbReference type="AlphaFoldDB" id="A0A498J4U1"/>
<protein>
    <recommendedName>
        <fullName evidence="2">Protein TIFY</fullName>
    </recommendedName>
    <alternativeName>
        <fullName evidence="2">Jasmonate ZIM domain-containing protein</fullName>
    </alternativeName>
</protein>
<dbReference type="GO" id="GO:0005634">
    <property type="term" value="C:nucleus"/>
    <property type="evidence" value="ECO:0007669"/>
    <property type="project" value="UniProtKB-SubCell"/>
</dbReference>
<dbReference type="Pfam" id="PF06200">
    <property type="entry name" value="tify"/>
    <property type="match status" value="1"/>
</dbReference>
<dbReference type="GO" id="GO:2000022">
    <property type="term" value="P:regulation of jasmonic acid mediated signaling pathway"/>
    <property type="evidence" value="ECO:0007669"/>
    <property type="project" value="UniProtKB-UniRule"/>
</dbReference>
<evidence type="ECO:0000256" key="1">
    <source>
        <dbReference type="ARBA" id="ARBA00008614"/>
    </source>
</evidence>
<dbReference type="InterPro" id="IPR018467">
    <property type="entry name" value="CCT_CS"/>
</dbReference>
<evidence type="ECO:0000256" key="2">
    <source>
        <dbReference type="RuleBase" id="RU369065"/>
    </source>
</evidence>
<reference evidence="5 6" key="1">
    <citation type="submission" date="2018-10" db="EMBL/GenBank/DDBJ databases">
        <title>A high-quality apple genome assembly.</title>
        <authorList>
            <person name="Hu J."/>
        </authorList>
    </citation>
    <scope>NUCLEOTIDE SEQUENCE [LARGE SCALE GENOMIC DNA]</scope>
    <source>
        <strain evidence="6">cv. HFTH1</strain>
        <tissue evidence="5">Young leaf</tissue>
    </source>
</reference>
<feature type="region of interest" description="Disordered" evidence="3">
    <location>
        <begin position="168"/>
        <end position="204"/>
    </location>
</feature>
<comment type="subcellular location">
    <subcellularLocation>
        <location evidence="2">Nucleus</location>
    </subcellularLocation>
</comment>
<evidence type="ECO:0000313" key="6">
    <source>
        <dbReference type="Proteomes" id="UP000290289"/>
    </source>
</evidence>
<dbReference type="Proteomes" id="UP000290289">
    <property type="component" value="Chromosome 9"/>
</dbReference>
<dbReference type="EMBL" id="RDQH01000335">
    <property type="protein sequence ID" value="RXH88883.1"/>
    <property type="molecule type" value="Genomic_DNA"/>
</dbReference>
<dbReference type="SMART" id="SM00979">
    <property type="entry name" value="TIFY"/>
    <property type="match status" value="1"/>
</dbReference>
<accession>A0A498J4U1</accession>
<organism evidence="5 6">
    <name type="scientific">Malus domestica</name>
    <name type="common">Apple</name>
    <name type="synonym">Pyrus malus</name>
    <dbReference type="NCBI Taxonomy" id="3750"/>
    <lineage>
        <taxon>Eukaryota</taxon>
        <taxon>Viridiplantae</taxon>
        <taxon>Streptophyta</taxon>
        <taxon>Embryophyta</taxon>
        <taxon>Tracheophyta</taxon>
        <taxon>Spermatophyta</taxon>
        <taxon>Magnoliopsida</taxon>
        <taxon>eudicotyledons</taxon>
        <taxon>Gunneridae</taxon>
        <taxon>Pentapetalae</taxon>
        <taxon>rosids</taxon>
        <taxon>fabids</taxon>
        <taxon>Rosales</taxon>
        <taxon>Rosaceae</taxon>
        <taxon>Amygdaloideae</taxon>
        <taxon>Maleae</taxon>
        <taxon>Malus</taxon>
    </lineage>
</organism>
<feature type="compositionally biased region" description="Polar residues" evidence="3">
    <location>
        <begin position="189"/>
        <end position="204"/>
    </location>
</feature>
<dbReference type="InterPro" id="IPR040390">
    <property type="entry name" value="TIFY/JAZ"/>
</dbReference>
<gene>
    <name evidence="5" type="ORF">DVH24_000482</name>
</gene>
<dbReference type="InterPro" id="IPR010399">
    <property type="entry name" value="Tify_dom"/>
</dbReference>
<comment type="domain">
    <text evidence="2">The jas domain is required for interaction with COI1.</text>
</comment>
<comment type="function">
    <text evidence="2">Repressor of jasmonate responses.</text>
</comment>
<dbReference type="GO" id="GO:0009611">
    <property type="term" value="P:response to wounding"/>
    <property type="evidence" value="ECO:0007669"/>
    <property type="project" value="UniProtKB-UniRule"/>
</dbReference>
<dbReference type="PANTHER" id="PTHR33077">
    <property type="entry name" value="PROTEIN TIFY 4A-RELATED-RELATED"/>
    <property type="match status" value="1"/>
</dbReference>
<comment type="caution">
    <text evidence="5">The sequence shown here is derived from an EMBL/GenBank/DDBJ whole genome shotgun (WGS) entry which is preliminary data.</text>
</comment>
<feature type="domain" description="Tify" evidence="4">
    <location>
        <begin position="78"/>
        <end position="113"/>
    </location>
</feature>
<dbReference type="STRING" id="3750.A0A498J4U1"/>
<keyword evidence="2" id="KW-0539">Nucleus</keyword>
<proteinExistence type="inferred from homology"/>
<evidence type="ECO:0000256" key="3">
    <source>
        <dbReference type="SAM" id="MobiDB-lite"/>
    </source>
</evidence>